<feature type="domain" description="YEATS" evidence="3">
    <location>
        <begin position="1"/>
        <end position="135"/>
    </location>
</feature>
<dbReference type="GeneID" id="28726082"/>
<dbReference type="InterPro" id="IPR055129">
    <property type="entry name" value="YEATS_dom"/>
</dbReference>
<organism evidence="4 5">
    <name type="scientific">Eremothecium sinecaudum</name>
    <dbReference type="NCBI Taxonomy" id="45286"/>
    <lineage>
        <taxon>Eukaryota</taxon>
        <taxon>Fungi</taxon>
        <taxon>Dikarya</taxon>
        <taxon>Ascomycota</taxon>
        <taxon>Saccharomycotina</taxon>
        <taxon>Saccharomycetes</taxon>
        <taxon>Saccharomycetales</taxon>
        <taxon>Saccharomycetaceae</taxon>
        <taxon>Eremothecium</taxon>
    </lineage>
</organism>
<evidence type="ECO:0000256" key="2">
    <source>
        <dbReference type="PROSITE-ProRule" id="PRU00376"/>
    </source>
</evidence>
<dbReference type="OrthoDB" id="1741717at2759"/>
<evidence type="ECO:0000313" key="4">
    <source>
        <dbReference type="EMBL" id="AMD22720.1"/>
    </source>
</evidence>
<keyword evidence="5" id="KW-1185">Reference proteome</keyword>
<dbReference type="GO" id="GO:0000785">
    <property type="term" value="C:chromatin"/>
    <property type="evidence" value="ECO:0007669"/>
    <property type="project" value="UniProtKB-ARBA"/>
</dbReference>
<dbReference type="GO" id="GO:0006355">
    <property type="term" value="P:regulation of DNA-templated transcription"/>
    <property type="evidence" value="ECO:0007669"/>
    <property type="project" value="InterPro"/>
</dbReference>
<sequence>MSIPTVVRVIRVKTQQVIVPEIPLVDGLPTRRWSMEIYMLDEHSNEVDADIFESCTYILHPSFSRPKRKISWPPFTLDEQGWGEFELKIICQFIHNGGKVMIPHTLLFSEDAYAVDFSIQVPCHIAEFRELLKKSGTVPELSSHEEESSAVRQKIPVLVKKIAAANEATVNDIVRTVLSYPGVKDALLKRRHRSQEFVMHLGQLPDDVLEAIDVILKRG</sequence>
<comment type="subcellular location">
    <subcellularLocation>
        <location evidence="2">Nucleus</location>
    </subcellularLocation>
</comment>
<dbReference type="STRING" id="45286.A0A0X8HWF1"/>
<dbReference type="AlphaFoldDB" id="A0A0X8HWF1"/>
<proteinExistence type="predicted"/>
<dbReference type="Gene3D" id="2.60.40.1970">
    <property type="entry name" value="YEATS domain"/>
    <property type="match status" value="1"/>
</dbReference>
<dbReference type="PANTHER" id="PTHR23195">
    <property type="entry name" value="YEATS DOMAIN"/>
    <property type="match status" value="1"/>
</dbReference>
<dbReference type="GO" id="GO:0005634">
    <property type="term" value="C:nucleus"/>
    <property type="evidence" value="ECO:0007669"/>
    <property type="project" value="UniProtKB-SubCell"/>
</dbReference>
<protein>
    <submittedName>
        <fullName evidence="4">HHL050Wp</fullName>
    </submittedName>
</protein>
<name>A0A0X8HWF1_9SACH</name>
<reference evidence="4 5" key="1">
    <citation type="submission" date="2016-01" db="EMBL/GenBank/DDBJ databases">
        <title>Genome sequence of the yeast Holleya sinecauda.</title>
        <authorList>
            <person name="Dietrich F.S."/>
        </authorList>
    </citation>
    <scope>NUCLEOTIDE SEQUENCE [LARGE SCALE GENOMIC DNA]</scope>
    <source>
        <strain evidence="4 5">ATCC 58844</strain>
    </source>
</reference>
<keyword evidence="1 2" id="KW-0539">Nucleus</keyword>
<dbReference type="Pfam" id="PF03366">
    <property type="entry name" value="YEATS"/>
    <property type="match status" value="1"/>
</dbReference>
<dbReference type="RefSeq" id="XP_017989716.1">
    <property type="nucleotide sequence ID" value="XM_018134012.1"/>
</dbReference>
<dbReference type="Proteomes" id="UP000243052">
    <property type="component" value="Chromosome viii"/>
</dbReference>
<dbReference type="PIRSF" id="PIRSF016551">
    <property type="entry name" value="SAS5/TFIID_14"/>
    <property type="match status" value="1"/>
</dbReference>
<dbReference type="EMBL" id="CP014248">
    <property type="protein sequence ID" value="AMD22720.1"/>
    <property type="molecule type" value="Genomic_DNA"/>
</dbReference>
<evidence type="ECO:0000313" key="5">
    <source>
        <dbReference type="Proteomes" id="UP000243052"/>
    </source>
</evidence>
<accession>A0A0X8HWF1</accession>
<evidence type="ECO:0000259" key="3">
    <source>
        <dbReference type="PROSITE" id="PS51037"/>
    </source>
</evidence>
<dbReference type="InterPro" id="IPR016665">
    <property type="entry name" value="Sas5/TAF14"/>
</dbReference>
<dbReference type="InterPro" id="IPR038704">
    <property type="entry name" value="YEAST_sf"/>
</dbReference>
<dbReference type="CDD" id="cd16905">
    <property type="entry name" value="YEATS_Taf14_like"/>
    <property type="match status" value="1"/>
</dbReference>
<dbReference type="InterPro" id="IPR005033">
    <property type="entry name" value="YEATS"/>
</dbReference>
<evidence type="ECO:0000256" key="1">
    <source>
        <dbReference type="ARBA" id="ARBA00023242"/>
    </source>
</evidence>
<gene>
    <name evidence="4" type="ORF">AW171_hschr84772</name>
</gene>
<dbReference type="PROSITE" id="PS51037">
    <property type="entry name" value="YEATS"/>
    <property type="match status" value="1"/>
</dbReference>